<reference evidence="2" key="1">
    <citation type="submission" date="2016-10" db="EMBL/GenBank/DDBJ databases">
        <authorList>
            <person name="Varghese N."/>
            <person name="Submissions S."/>
        </authorList>
    </citation>
    <scope>NUCLEOTIDE SEQUENCE [LARGE SCALE GENOMIC DNA]</scope>
    <source>
        <strain evidence="2">DSM 15719</strain>
    </source>
</reference>
<proteinExistence type="predicted"/>
<keyword evidence="2" id="KW-1185">Reference proteome</keyword>
<dbReference type="EMBL" id="FOFZ01000047">
    <property type="protein sequence ID" value="SER80569.1"/>
    <property type="molecule type" value="Genomic_DNA"/>
</dbReference>
<feature type="non-terminal residue" evidence="1">
    <location>
        <position position="41"/>
    </location>
</feature>
<dbReference type="PROSITE" id="PS51257">
    <property type="entry name" value="PROKAR_LIPOPROTEIN"/>
    <property type="match status" value="1"/>
</dbReference>
<name>A0A1H9S8R2_FLAFI</name>
<gene>
    <name evidence="1" type="ORF">SAMN05444355_1473</name>
</gene>
<protein>
    <submittedName>
        <fullName evidence="1">Uncharacterized protein</fullName>
    </submittedName>
</protein>
<sequence>MLKQGIKIVVLCIILFLSSCKDKVLTKEEQKQFDLKRMQIA</sequence>
<organism evidence="1 2">
    <name type="scientific">Flavobacterium frigoris</name>
    <dbReference type="NCBI Taxonomy" id="229204"/>
    <lineage>
        <taxon>Bacteria</taxon>
        <taxon>Pseudomonadati</taxon>
        <taxon>Bacteroidota</taxon>
        <taxon>Flavobacteriia</taxon>
        <taxon>Flavobacteriales</taxon>
        <taxon>Flavobacteriaceae</taxon>
        <taxon>Flavobacterium</taxon>
    </lineage>
</organism>
<evidence type="ECO:0000313" key="2">
    <source>
        <dbReference type="Proteomes" id="UP000183658"/>
    </source>
</evidence>
<dbReference type="AlphaFoldDB" id="A0A1H9S8R2"/>
<evidence type="ECO:0000313" key="1">
    <source>
        <dbReference type="EMBL" id="SER80569.1"/>
    </source>
</evidence>
<accession>A0A1H9S8R2</accession>
<dbReference type="Proteomes" id="UP000183658">
    <property type="component" value="Unassembled WGS sequence"/>
</dbReference>